<feature type="compositionally biased region" description="Low complexity" evidence="1">
    <location>
        <begin position="92"/>
        <end position="104"/>
    </location>
</feature>
<dbReference type="EMBL" id="CP025611">
    <property type="protein sequence ID" value="AUN29860.1"/>
    <property type="molecule type" value="Genomic_DNA"/>
</dbReference>
<accession>A0A2K9N9N4</accession>
<sequence length="125" mass="11779">MPAAGCVDGAVAGADGAADRSRASVTGGGFDEGLSRSWKENKPDEGVVGILYRASRARRAASGAGGVVGRSAAGAGGWSGVSVGGSAGSRDGGAATPGLATTAGVSPSRAVRGGKEAEPGSGTFT</sequence>
<feature type="compositionally biased region" description="Low complexity" evidence="1">
    <location>
        <begin position="1"/>
        <end position="16"/>
    </location>
</feature>
<feature type="region of interest" description="Disordered" evidence="1">
    <location>
        <begin position="1"/>
        <end position="41"/>
    </location>
</feature>
<name>A0A2K9N9N4_9PROT</name>
<dbReference type="AlphaFoldDB" id="A0A2K9N9N4"/>
<organism evidence="2 3">
    <name type="scientific">Niveispirillum cyanobacteriorum</name>
    <dbReference type="NCBI Taxonomy" id="1612173"/>
    <lineage>
        <taxon>Bacteria</taxon>
        <taxon>Pseudomonadati</taxon>
        <taxon>Pseudomonadota</taxon>
        <taxon>Alphaproteobacteria</taxon>
        <taxon>Rhodospirillales</taxon>
        <taxon>Azospirillaceae</taxon>
        <taxon>Niveispirillum</taxon>
    </lineage>
</organism>
<keyword evidence="3" id="KW-1185">Reference proteome</keyword>
<dbReference type="Proteomes" id="UP000234752">
    <property type="component" value="Chromosome eg_1"/>
</dbReference>
<feature type="compositionally biased region" description="Gly residues" evidence="1">
    <location>
        <begin position="73"/>
        <end position="91"/>
    </location>
</feature>
<evidence type="ECO:0000256" key="1">
    <source>
        <dbReference type="SAM" id="MobiDB-lite"/>
    </source>
</evidence>
<reference evidence="2 3" key="1">
    <citation type="submission" date="2017-12" db="EMBL/GenBank/DDBJ databases">
        <title>Genomes of bacteria within cyanobacterial aggregates.</title>
        <authorList>
            <person name="Cai H."/>
        </authorList>
    </citation>
    <scope>NUCLEOTIDE SEQUENCE [LARGE SCALE GENOMIC DNA]</scope>
    <source>
        <strain evidence="2 3">TH16</strain>
    </source>
</reference>
<protein>
    <submittedName>
        <fullName evidence="2">Uncharacterized protein</fullName>
    </submittedName>
</protein>
<dbReference type="KEGG" id="ncb:C0V82_06170"/>
<feature type="region of interest" description="Disordered" evidence="1">
    <location>
        <begin position="73"/>
        <end position="125"/>
    </location>
</feature>
<evidence type="ECO:0000313" key="3">
    <source>
        <dbReference type="Proteomes" id="UP000234752"/>
    </source>
</evidence>
<gene>
    <name evidence="2" type="ORF">C0V82_06170</name>
</gene>
<proteinExistence type="predicted"/>
<evidence type="ECO:0000313" key="2">
    <source>
        <dbReference type="EMBL" id="AUN29860.1"/>
    </source>
</evidence>